<organism evidence="10 11">
    <name type="scientific">Aliidiomarina taiwanensis</name>
    <dbReference type="NCBI Taxonomy" id="946228"/>
    <lineage>
        <taxon>Bacteria</taxon>
        <taxon>Pseudomonadati</taxon>
        <taxon>Pseudomonadota</taxon>
        <taxon>Gammaproteobacteria</taxon>
        <taxon>Alteromonadales</taxon>
        <taxon>Idiomarinaceae</taxon>
        <taxon>Aliidiomarina</taxon>
    </lineage>
</organism>
<feature type="transmembrane region" description="Helical" evidence="9">
    <location>
        <begin position="60"/>
        <end position="81"/>
    </location>
</feature>
<keyword evidence="8 9" id="KW-0472">Membrane</keyword>
<name>A0A432XA72_9GAMM</name>
<evidence type="ECO:0000256" key="6">
    <source>
        <dbReference type="ARBA" id="ARBA00022692"/>
    </source>
</evidence>
<dbReference type="NCBIfam" id="NF002493">
    <property type="entry name" value="PRK01816.1"/>
    <property type="match status" value="1"/>
</dbReference>
<comment type="subcellular location">
    <subcellularLocation>
        <location evidence="1">Cell inner membrane</location>
        <topology evidence="1">Multi-pass membrane protein</topology>
    </subcellularLocation>
</comment>
<proteinExistence type="inferred from homology"/>
<gene>
    <name evidence="10" type="ORF">CWE15_03840</name>
</gene>
<reference evidence="10 11" key="1">
    <citation type="journal article" date="2011" name="Front. Microbiol.">
        <title>Genomic signatures of strain selection and enhancement in Bacillus atrophaeus var. globigii, a historical biowarfare simulant.</title>
        <authorList>
            <person name="Gibbons H.S."/>
            <person name="Broomall S.M."/>
            <person name="McNew L.A."/>
            <person name="Daligault H."/>
            <person name="Chapman C."/>
            <person name="Bruce D."/>
            <person name="Karavis M."/>
            <person name="Krepps M."/>
            <person name="McGregor P.A."/>
            <person name="Hong C."/>
            <person name="Park K.H."/>
            <person name="Akmal A."/>
            <person name="Feldman A."/>
            <person name="Lin J.S."/>
            <person name="Chang W.E."/>
            <person name="Higgs B.W."/>
            <person name="Demirev P."/>
            <person name="Lindquist J."/>
            <person name="Liem A."/>
            <person name="Fochler E."/>
            <person name="Read T.D."/>
            <person name="Tapia R."/>
            <person name="Johnson S."/>
            <person name="Bishop-Lilly K.A."/>
            <person name="Detter C."/>
            <person name="Han C."/>
            <person name="Sozhamannan S."/>
            <person name="Rosenzweig C.N."/>
            <person name="Skowronski E.W."/>
        </authorList>
    </citation>
    <scope>NUCLEOTIDE SEQUENCE [LARGE SCALE GENOMIC DNA]</scope>
    <source>
        <strain evidence="10 11">AIT1</strain>
    </source>
</reference>
<evidence type="ECO:0000256" key="9">
    <source>
        <dbReference type="SAM" id="Phobius"/>
    </source>
</evidence>
<evidence type="ECO:0000256" key="5">
    <source>
        <dbReference type="ARBA" id="ARBA00022519"/>
    </source>
</evidence>
<dbReference type="RefSeq" id="WP_126756714.1">
    <property type="nucleotide sequence ID" value="NZ_PIPQ01000001.1"/>
</dbReference>
<dbReference type="InterPro" id="IPR007334">
    <property type="entry name" value="UPF0208"/>
</dbReference>
<comment type="caution">
    <text evidence="10">The sequence shown here is derived from an EMBL/GenBank/DDBJ whole genome shotgun (WGS) entry which is preliminary data.</text>
</comment>
<accession>A0A432XA72</accession>
<keyword evidence="6 9" id="KW-0812">Transmembrane</keyword>
<evidence type="ECO:0000256" key="2">
    <source>
        <dbReference type="ARBA" id="ARBA00009474"/>
    </source>
</evidence>
<evidence type="ECO:0000256" key="8">
    <source>
        <dbReference type="ARBA" id="ARBA00023136"/>
    </source>
</evidence>
<evidence type="ECO:0000313" key="10">
    <source>
        <dbReference type="EMBL" id="RUO44312.1"/>
    </source>
</evidence>
<keyword evidence="11" id="KW-1185">Reference proteome</keyword>
<dbReference type="Proteomes" id="UP000286976">
    <property type="component" value="Unassembled WGS sequence"/>
</dbReference>
<evidence type="ECO:0000256" key="7">
    <source>
        <dbReference type="ARBA" id="ARBA00022989"/>
    </source>
</evidence>
<protein>
    <recommendedName>
        <fullName evidence="3">UPF0208 membrane protein YfbV</fullName>
    </recommendedName>
</protein>
<dbReference type="Pfam" id="PF04217">
    <property type="entry name" value="DUF412"/>
    <property type="match status" value="1"/>
</dbReference>
<keyword evidence="4" id="KW-1003">Cell membrane</keyword>
<sequence length="141" mass="16488">MFKVIQRGRRYMKIWPLHAVVGNLPESRIIPLTKLGIRWLPVAALCNAFVQWQYLGMDFLPQILSSSLFILALPLHGYYWLGKRAYSRLPIPLERWYTELKEKLNRSGHDIRLPSDRQGPYYIDLAGVLSKALKQLPPHEY</sequence>
<dbReference type="GO" id="GO:0005886">
    <property type="term" value="C:plasma membrane"/>
    <property type="evidence" value="ECO:0007669"/>
    <property type="project" value="UniProtKB-SubCell"/>
</dbReference>
<evidence type="ECO:0000256" key="1">
    <source>
        <dbReference type="ARBA" id="ARBA00004429"/>
    </source>
</evidence>
<comment type="similarity">
    <text evidence="2">Belongs to the UPF0208 family.</text>
</comment>
<keyword evidence="5" id="KW-0997">Cell inner membrane</keyword>
<dbReference type="AlphaFoldDB" id="A0A432XA72"/>
<evidence type="ECO:0000256" key="3">
    <source>
        <dbReference type="ARBA" id="ARBA00018831"/>
    </source>
</evidence>
<evidence type="ECO:0000256" key="4">
    <source>
        <dbReference type="ARBA" id="ARBA00022475"/>
    </source>
</evidence>
<keyword evidence="7 9" id="KW-1133">Transmembrane helix</keyword>
<feature type="transmembrane region" description="Helical" evidence="9">
    <location>
        <begin position="35"/>
        <end position="54"/>
    </location>
</feature>
<evidence type="ECO:0000313" key="11">
    <source>
        <dbReference type="Proteomes" id="UP000286976"/>
    </source>
</evidence>
<dbReference type="OrthoDB" id="7066670at2"/>
<dbReference type="EMBL" id="PIPQ01000001">
    <property type="protein sequence ID" value="RUO44312.1"/>
    <property type="molecule type" value="Genomic_DNA"/>
</dbReference>